<dbReference type="InterPro" id="IPR021151">
    <property type="entry name" value="GINS_A"/>
</dbReference>
<dbReference type="InterPro" id="IPR031633">
    <property type="entry name" value="SLD5_C"/>
</dbReference>
<dbReference type="GeneID" id="106819165"/>
<protein>
    <recommendedName>
        <fullName evidence="3 6">DNA replication complex GINS protein SLD5</fullName>
    </recommendedName>
</protein>
<evidence type="ECO:0000256" key="7">
    <source>
        <dbReference type="SAM" id="MobiDB-lite"/>
    </source>
</evidence>
<dbReference type="SUPFAM" id="SSF160059">
    <property type="entry name" value="PriA/YqbF domain"/>
    <property type="match status" value="1"/>
</dbReference>
<dbReference type="CDD" id="cd11711">
    <property type="entry name" value="GINS_A_Sld5"/>
    <property type="match status" value="1"/>
</dbReference>
<dbReference type="Gene3D" id="3.40.5.60">
    <property type="match status" value="1"/>
</dbReference>
<dbReference type="Gene3D" id="1.20.58.1030">
    <property type="match status" value="1"/>
</dbReference>
<dbReference type="InterPro" id="IPR036224">
    <property type="entry name" value="GINS_bundle-like_dom_sf"/>
</dbReference>
<dbReference type="CDD" id="cd21692">
    <property type="entry name" value="GINS_B_Sld5"/>
    <property type="match status" value="1"/>
</dbReference>
<dbReference type="Pfam" id="PF16922">
    <property type="entry name" value="SLD5_C"/>
    <property type="match status" value="1"/>
</dbReference>
<evidence type="ECO:0000256" key="3">
    <source>
        <dbReference type="ARBA" id="ARBA00014804"/>
    </source>
</evidence>
<evidence type="ECO:0000256" key="2">
    <source>
        <dbReference type="ARBA" id="ARBA00008187"/>
    </source>
</evidence>
<reference evidence="11" key="1">
    <citation type="submission" date="2025-08" db="UniProtKB">
        <authorList>
            <consortium name="RefSeq"/>
        </authorList>
    </citation>
    <scope>IDENTIFICATION</scope>
</reference>
<evidence type="ECO:0000259" key="8">
    <source>
        <dbReference type="Pfam" id="PF05916"/>
    </source>
</evidence>
<gene>
    <name evidence="11" type="primary">LOC106819165</name>
</gene>
<dbReference type="InterPro" id="IPR038749">
    <property type="entry name" value="Sld5_GINS_A"/>
</dbReference>
<proteinExistence type="inferred from homology"/>
<dbReference type="InterPro" id="IPR008591">
    <property type="entry name" value="GINS_Sld5"/>
</dbReference>
<feature type="region of interest" description="Disordered" evidence="7">
    <location>
        <begin position="1"/>
        <end position="34"/>
    </location>
</feature>
<accession>A0ABM1F4D4</accession>
<evidence type="ECO:0000313" key="10">
    <source>
        <dbReference type="Proteomes" id="UP000695022"/>
    </source>
</evidence>
<feature type="compositionally biased region" description="Acidic residues" evidence="7">
    <location>
        <begin position="16"/>
        <end position="31"/>
    </location>
</feature>
<feature type="domain" description="GINS subunit" evidence="8">
    <location>
        <begin position="99"/>
        <end position="159"/>
    </location>
</feature>
<evidence type="ECO:0000256" key="6">
    <source>
        <dbReference type="PIRNR" id="PIRNR007764"/>
    </source>
</evidence>
<keyword evidence="5 6" id="KW-0539">Nucleus</keyword>
<dbReference type="RefSeq" id="XP_014679305.1">
    <property type="nucleotide sequence ID" value="XM_014823819.1"/>
</dbReference>
<feature type="domain" description="DNA replication complex GINS protein SLD5 C-terminal" evidence="9">
    <location>
        <begin position="179"/>
        <end position="235"/>
    </location>
</feature>
<keyword evidence="10" id="KW-1185">Reference proteome</keyword>
<evidence type="ECO:0000313" key="11">
    <source>
        <dbReference type="RefSeq" id="XP_014679305.1"/>
    </source>
</evidence>
<evidence type="ECO:0000256" key="5">
    <source>
        <dbReference type="ARBA" id="ARBA00023242"/>
    </source>
</evidence>
<dbReference type="PANTHER" id="PTHR21206">
    <property type="entry name" value="SLD5 PROTEIN"/>
    <property type="match status" value="1"/>
</dbReference>
<dbReference type="PIRSF" id="PIRSF007764">
    <property type="entry name" value="Sld5"/>
    <property type="match status" value="1"/>
</dbReference>
<comment type="function">
    <text evidence="6">The GINS complex plays an essential role in the initiation of DNA replication.</text>
</comment>
<keyword evidence="4 6" id="KW-0235">DNA replication</keyword>
<dbReference type="PANTHER" id="PTHR21206:SF0">
    <property type="entry name" value="DNA REPLICATION COMPLEX GINS PROTEIN SLD5"/>
    <property type="match status" value="1"/>
</dbReference>
<dbReference type="Pfam" id="PF05916">
    <property type="entry name" value="Sld5"/>
    <property type="match status" value="1"/>
</dbReference>
<evidence type="ECO:0000259" key="9">
    <source>
        <dbReference type="Pfam" id="PF16922"/>
    </source>
</evidence>
<dbReference type="Proteomes" id="UP000695022">
    <property type="component" value="Unplaced"/>
</dbReference>
<dbReference type="SUPFAM" id="SSF158573">
    <property type="entry name" value="GINS helical bundle-like"/>
    <property type="match status" value="1"/>
</dbReference>
<evidence type="ECO:0000256" key="1">
    <source>
        <dbReference type="ARBA" id="ARBA00004123"/>
    </source>
</evidence>
<comment type="subcellular location">
    <subcellularLocation>
        <location evidence="1 6">Nucleus</location>
    </subcellularLocation>
</comment>
<evidence type="ECO:0000256" key="4">
    <source>
        <dbReference type="ARBA" id="ARBA00022705"/>
    </source>
</evidence>
<comment type="similarity">
    <text evidence="2 6">Belongs to the GINS4/SLD5 family.</text>
</comment>
<sequence length="235" mass="25779">MADAFPALDDSRPDLDPDLDPDEDDDEEEEQMTAAEVAARLERAWTDERFAPTLLPPRPEIVDCILDQLAAVDENVRQRAPRGGGGDGGLRVVAHRAEADRLRFVVAAYLRERLAKVELHGRHLLAGDDDDDAARRMTDEEATYAREFADGVDAHARQVALRHVPPNLQAAEARQAAAPNKRAYVFLRVNERVDGVEVEAGGGETEVVTLERGSQHVMQYAAIADLVESGVVSLI</sequence>
<name>A0ABM1F4D4_PRICU</name>
<organism evidence="10 11">
    <name type="scientific">Priapulus caudatus</name>
    <name type="common">Priapulid worm</name>
    <dbReference type="NCBI Taxonomy" id="37621"/>
    <lineage>
        <taxon>Eukaryota</taxon>
        <taxon>Metazoa</taxon>
        <taxon>Ecdysozoa</taxon>
        <taxon>Scalidophora</taxon>
        <taxon>Priapulida</taxon>
        <taxon>Priapulimorpha</taxon>
        <taxon>Priapulimorphida</taxon>
        <taxon>Priapulidae</taxon>
        <taxon>Priapulus</taxon>
    </lineage>
</organism>